<organism evidence="3 4">
    <name type="scientific">Terrimonas rubra</name>
    <dbReference type="NCBI Taxonomy" id="1035890"/>
    <lineage>
        <taxon>Bacteria</taxon>
        <taxon>Pseudomonadati</taxon>
        <taxon>Bacteroidota</taxon>
        <taxon>Chitinophagia</taxon>
        <taxon>Chitinophagales</taxon>
        <taxon>Chitinophagaceae</taxon>
        <taxon>Terrimonas</taxon>
    </lineage>
</organism>
<keyword evidence="1" id="KW-0732">Signal</keyword>
<accession>A0ABW6A3V5</accession>
<dbReference type="Proteomes" id="UP001597511">
    <property type="component" value="Unassembled WGS sequence"/>
</dbReference>
<evidence type="ECO:0000256" key="1">
    <source>
        <dbReference type="SAM" id="SignalP"/>
    </source>
</evidence>
<feature type="signal peptide" evidence="1">
    <location>
        <begin position="1"/>
        <end position="20"/>
    </location>
</feature>
<name>A0ABW6A3V5_9BACT</name>
<sequence length="113" mass="12368">MNKILLILSLLVITSLSLQAQGTRNIPSNDDGKTMVFYPNPATTVLNIDIKGGVKKGSSIQIHNFLGKKVKDIQNPAEKNSLNLSDYPRGVYIIRLVDATGKVLETSKFQVAK</sequence>
<comment type="caution">
    <text evidence="3">The sequence shown here is derived from an EMBL/GenBank/DDBJ whole genome shotgun (WGS) entry which is preliminary data.</text>
</comment>
<dbReference type="RefSeq" id="WP_386097779.1">
    <property type="nucleotide sequence ID" value="NZ_JBHUOZ010000003.1"/>
</dbReference>
<dbReference type="EMBL" id="JBHUOZ010000003">
    <property type="protein sequence ID" value="MFD2919993.1"/>
    <property type="molecule type" value="Genomic_DNA"/>
</dbReference>
<evidence type="ECO:0000313" key="3">
    <source>
        <dbReference type="EMBL" id="MFD2919993.1"/>
    </source>
</evidence>
<feature type="domain" description="Secretion system C-terminal sorting" evidence="2">
    <location>
        <begin position="38"/>
        <end position="104"/>
    </location>
</feature>
<reference evidence="4" key="1">
    <citation type="journal article" date="2019" name="Int. J. Syst. Evol. Microbiol.">
        <title>The Global Catalogue of Microorganisms (GCM) 10K type strain sequencing project: providing services to taxonomists for standard genome sequencing and annotation.</title>
        <authorList>
            <consortium name="The Broad Institute Genomics Platform"/>
            <consortium name="The Broad Institute Genome Sequencing Center for Infectious Disease"/>
            <person name="Wu L."/>
            <person name="Ma J."/>
        </authorList>
    </citation>
    <scope>NUCLEOTIDE SEQUENCE [LARGE SCALE GENOMIC DNA]</scope>
    <source>
        <strain evidence="4">KCTC 23299</strain>
    </source>
</reference>
<gene>
    <name evidence="3" type="ORF">ACFS6H_09760</name>
</gene>
<dbReference type="NCBIfam" id="TIGR04183">
    <property type="entry name" value="Por_Secre_tail"/>
    <property type="match status" value="1"/>
</dbReference>
<dbReference type="InterPro" id="IPR026444">
    <property type="entry name" value="Secre_tail"/>
</dbReference>
<evidence type="ECO:0000313" key="4">
    <source>
        <dbReference type="Proteomes" id="UP001597511"/>
    </source>
</evidence>
<protein>
    <submittedName>
        <fullName evidence="3">T9SS type A sorting domain-containing protein</fullName>
    </submittedName>
</protein>
<keyword evidence="4" id="KW-1185">Reference proteome</keyword>
<feature type="chain" id="PRO_5045458933" evidence="1">
    <location>
        <begin position="21"/>
        <end position="113"/>
    </location>
</feature>
<evidence type="ECO:0000259" key="2">
    <source>
        <dbReference type="Pfam" id="PF18962"/>
    </source>
</evidence>
<dbReference type="Pfam" id="PF18962">
    <property type="entry name" value="Por_Secre_tail"/>
    <property type="match status" value="1"/>
</dbReference>
<proteinExistence type="predicted"/>